<dbReference type="InterPro" id="IPR007863">
    <property type="entry name" value="Peptidase_M16_C"/>
</dbReference>
<evidence type="ECO:0000256" key="2">
    <source>
        <dbReference type="SAM" id="SignalP"/>
    </source>
</evidence>
<evidence type="ECO:0000313" key="5">
    <source>
        <dbReference type="EMBL" id="OZY61320.1"/>
    </source>
</evidence>
<evidence type="ECO:0000256" key="1">
    <source>
        <dbReference type="ARBA" id="ARBA00007261"/>
    </source>
</evidence>
<dbReference type="OrthoDB" id="9811314at2"/>
<dbReference type="InterPro" id="IPR050361">
    <property type="entry name" value="MPP/UQCRC_Complex"/>
</dbReference>
<feature type="domain" description="Peptidase M16 N-terminal" evidence="3">
    <location>
        <begin position="37"/>
        <end position="183"/>
    </location>
</feature>
<dbReference type="GO" id="GO:0046872">
    <property type="term" value="F:metal ion binding"/>
    <property type="evidence" value="ECO:0007669"/>
    <property type="project" value="InterPro"/>
</dbReference>
<name>A0A266NFW6_9PSED</name>
<dbReference type="AlphaFoldDB" id="A0A266NFW6"/>
<feature type="domain" description="Peptidase M16 C-terminal" evidence="4">
    <location>
        <begin position="196"/>
        <end position="375"/>
    </location>
</feature>
<dbReference type="PANTHER" id="PTHR11851">
    <property type="entry name" value="METALLOPROTEASE"/>
    <property type="match status" value="1"/>
</dbReference>
<dbReference type="Gene3D" id="3.30.830.10">
    <property type="entry name" value="Metalloenzyme, LuxS/M16 peptidase-like"/>
    <property type="match status" value="2"/>
</dbReference>
<dbReference type="InterPro" id="IPR011249">
    <property type="entry name" value="Metalloenz_LuxS/M16"/>
</dbReference>
<evidence type="ECO:0008006" key="7">
    <source>
        <dbReference type="Google" id="ProtNLM"/>
    </source>
</evidence>
<organism evidence="5 6">
    <name type="scientific">Pseudomonas lundensis</name>
    <dbReference type="NCBI Taxonomy" id="86185"/>
    <lineage>
        <taxon>Bacteria</taxon>
        <taxon>Pseudomonadati</taxon>
        <taxon>Pseudomonadota</taxon>
        <taxon>Gammaproteobacteria</taxon>
        <taxon>Pseudomonadales</taxon>
        <taxon>Pseudomonadaceae</taxon>
        <taxon>Pseudomonas</taxon>
    </lineage>
</organism>
<feature type="chain" id="PRO_5012334137" description="Peptidase M16" evidence="2">
    <location>
        <begin position="22"/>
        <end position="448"/>
    </location>
</feature>
<dbReference type="Pfam" id="PF05193">
    <property type="entry name" value="Peptidase_M16_C"/>
    <property type="match status" value="1"/>
</dbReference>
<dbReference type="InterPro" id="IPR011765">
    <property type="entry name" value="Pept_M16_N"/>
</dbReference>
<protein>
    <recommendedName>
        <fullName evidence="7">Peptidase M16</fullName>
    </recommendedName>
</protein>
<comment type="caution">
    <text evidence="5">The sequence shown here is derived from an EMBL/GenBank/DDBJ whole genome shotgun (WGS) entry which is preliminary data.</text>
</comment>
<dbReference type="EMBL" id="NQKI01000001">
    <property type="protein sequence ID" value="OZY61320.1"/>
    <property type="molecule type" value="Genomic_DNA"/>
</dbReference>
<feature type="signal peptide" evidence="2">
    <location>
        <begin position="1"/>
        <end position="21"/>
    </location>
</feature>
<dbReference type="Pfam" id="PF00675">
    <property type="entry name" value="Peptidase_M16"/>
    <property type="match status" value="1"/>
</dbReference>
<keyword evidence="2" id="KW-0732">Signal</keyword>
<evidence type="ECO:0000259" key="4">
    <source>
        <dbReference type="Pfam" id="PF05193"/>
    </source>
</evidence>
<proteinExistence type="inferred from homology"/>
<evidence type="ECO:0000313" key="6">
    <source>
        <dbReference type="Proteomes" id="UP000215788"/>
    </source>
</evidence>
<reference evidence="5 6" key="1">
    <citation type="submission" date="2017-08" db="EMBL/GenBank/DDBJ databases">
        <title>Genomic and metabolic characterisation of spoilage-associated Pseudomonas species.</title>
        <authorList>
            <person name="Stanborough T."/>
            <person name="Fegan N."/>
            <person name="Powell S.M."/>
            <person name="Singh T."/>
            <person name="Tamplin M.L."/>
            <person name="Chandry P.S."/>
        </authorList>
    </citation>
    <scope>NUCLEOTIDE SEQUENCE [LARGE SCALE GENOMIC DNA]</scope>
    <source>
        <strain evidence="5 6">L1802</strain>
    </source>
</reference>
<sequence length="448" mass="50135">MKLPLLGRWLIALWFPATVHAHSHPVTHVFTLDNGLKVVVREDHRAPVVASQLWYKVGASYEQEGQTGLSHALEHMVFKGSSKLPEGQALKVFDSLGVSHQATTRPDATFYTQLQAKNRLAVSLEVLADQMRSARWSERQLQTELQVIQKERLATVDHNLWNVINERLKTTAHVASTYKNPVLGWMHDIKRLPNPALTQWYQQWYAPNNAVLVIVGDVTLAQVREVVTEHFSALAARTLPTAKAPIELQRLGRRGLYLGLPSPNGKLAIAFNVPSLKSAKDPQTAFGLLLLNELLASSNSSPLKVRLLHQQGLLAGAYSHYDLLNRGDGLLRMWAEISPSGTHTPHDIERLIWAQLEALKTTPVSTDVLERAKRRIVTKRFYAHDQIEKQASEMGELESIGLPWSTLDAQARNLNALTAADIQRLARAYLTENNYSAVYLPGPEKKND</sequence>
<comment type="similarity">
    <text evidence="1">Belongs to the peptidase M16 family.</text>
</comment>
<dbReference type="RefSeq" id="WP_094991664.1">
    <property type="nucleotide sequence ID" value="NZ_NQKI01000001.1"/>
</dbReference>
<dbReference type="SUPFAM" id="SSF63411">
    <property type="entry name" value="LuxS/MPP-like metallohydrolase"/>
    <property type="match status" value="2"/>
</dbReference>
<gene>
    <name evidence="5" type="ORF">CJF39_00510</name>
</gene>
<accession>A0A266NFW6</accession>
<evidence type="ECO:0000259" key="3">
    <source>
        <dbReference type="Pfam" id="PF00675"/>
    </source>
</evidence>
<dbReference type="Proteomes" id="UP000215788">
    <property type="component" value="Unassembled WGS sequence"/>
</dbReference>
<dbReference type="PANTHER" id="PTHR11851:SF49">
    <property type="entry name" value="MITOCHONDRIAL-PROCESSING PEPTIDASE SUBUNIT ALPHA"/>
    <property type="match status" value="1"/>
</dbReference>